<dbReference type="EMBL" id="CADEAL010000018">
    <property type="protein sequence ID" value="CAB1412761.1"/>
    <property type="molecule type" value="Genomic_DNA"/>
</dbReference>
<proteinExistence type="predicted"/>
<reference evidence="2" key="1">
    <citation type="submission" date="2020-03" db="EMBL/GenBank/DDBJ databases">
        <authorList>
            <person name="Weist P."/>
        </authorList>
    </citation>
    <scope>NUCLEOTIDE SEQUENCE</scope>
</reference>
<organism evidence="2 3">
    <name type="scientific">Pleuronectes platessa</name>
    <name type="common">European plaice</name>
    <dbReference type="NCBI Taxonomy" id="8262"/>
    <lineage>
        <taxon>Eukaryota</taxon>
        <taxon>Metazoa</taxon>
        <taxon>Chordata</taxon>
        <taxon>Craniata</taxon>
        <taxon>Vertebrata</taxon>
        <taxon>Euteleostomi</taxon>
        <taxon>Actinopterygii</taxon>
        <taxon>Neopterygii</taxon>
        <taxon>Teleostei</taxon>
        <taxon>Neoteleostei</taxon>
        <taxon>Acanthomorphata</taxon>
        <taxon>Carangaria</taxon>
        <taxon>Pleuronectiformes</taxon>
        <taxon>Pleuronectoidei</taxon>
        <taxon>Pleuronectidae</taxon>
        <taxon>Pleuronectes</taxon>
    </lineage>
</organism>
<keyword evidence="3" id="KW-1185">Reference proteome</keyword>
<name>A0A9N7TH93_PLEPL</name>
<evidence type="ECO:0000313" key="2">
    <source>
        <dbReference type="EMBL" id="CAB1412761.1"/>
    </source>
</evidence>
<protein>
    <recommendedName>
        <fullName evidence="1">F-box domain-containing protein</fullName>
    </recommendedName>
</protein>
<gene>
    <name evidence="2" type="ORF">PLEPLA_LOCUS455</name>
</gene>
<evidence type="ECO:0000313" key="3">
    <source>
        <dbReference type="Proteomes" id="UP001153269"/>
    </source>
</evidence>
<evidence type="ECO:0000259" key="1">
    <source>
        <dbReference type="Pfam" id="PF15966"/>
    </source>
</evidence>
<comment type="caution">
    <text evidence="2">The sequence shown here is derived from an EMBL/GenBank/DDBJ whole genome shotgun (WGS) entry which is preliminary data.</text>
</comment>
<dbReference type="Pfam" id="PF15966">
    <property type="entry name" value="F-box_4"/>
    <property type="match status" value="1"/>
</dbReference>
<dbReference type="Proteomes" id="UP001153269">
    <property type="component" value="Unassembled WGS sequence"/>
</dbReference>
<sequence length="90" mass="10466">MARGAAARNLSSAITSQMCDRSWKDRIYKNIKNTSILVDSQLRWSFSSVASMSDHLKTCSFYQREERTEPVVLAFLREVREKHGEVKQQR</sequence>
<dbReference type="AlphaFoldDB" id="A0A9N7TH93"/>
<feature type="domain" description="F-box" evidence="1">
    <location>
        <begin position="20"/>
        <end position="74"/>
    </location>
</feature>
<accession>A0A9N7TH93</accession>
<dbReference type="InterPro" id="IPR001810">
    <property type="entry name" value="F-box_dom"/>
</dbReference>